<protein>
    <submittedName>
        <fullName evidence="1">Uncharacterized protein</fullName>
    </submittedName>
</protein>
<evidence type="ECO:0000313" key="1">
    <source>
        <dbReference type="EMBL" id="KUM47239.1"/>
    </source>
</evidence>
<keyword evidence="1" id="KW-0496">Mitochondrion</keyword>
<accession>A0A101LXM2</accession>
<dbReference type="AlphaFoldDB" id="A0A101LXM2"/>
<geneLocation type="mitochondrion" evidence="1"/>
<organism evidence="1">
    <name type="scientific">Picea glauca</name>
    <name type="common">White spruce</name>
    <name type="synonym">Pinus glauca</name>
    <dbReference type="NCBI Taxonomy" id="3330"/>
    <lineage>
        <taxon>Eukaryota</taxon>
        <taxon>Viridiplantae</taxon>
        <taxon>Streptophyta</taxon>
        <taxon>Embryophyta</taxon>
        <taxon>Tracheophyta</taxon>
        <taxon>Spermatophyta</taxon>
        <taxon>Pinopsida</taxon>
        <taxon>Pinidae</taxon>
        <taxon>Conifers I</taxon>
        <taxon>Pinales</taxon>
        <taxon>Pinaceae</taxon>
        <taxon>Picea</taxon>
    </lineage>
</organism>
<gene>
    <name evidence="1" type="ORF">ABT39_MTgene5424</name>
</gene>
<sequence>MPMLQSYRYPNNSYLSAPPGKSFFSTAGWIIGIRPIVTLRCLMPFKLKCLIQTDRFSWVDIGTICLRIFTRWVI</sequence>
<proteinExistence type="predicted"/>
<name>A0A101LXM2_PICGL</name>
<dbReference type="EMBL" id="LKAM01000007">
    <property type="protein sequence ID" value="KUM47239.1"/>
    <property type="molecule type" value="Genomic_DNA"/>
</dbReference>
<comment type="caution">
    <text evidence="1">The sequence shown here is derived from an EMBL/GenBank/DDBJ whole genome shotgun (WGS) entry which is preliminary data.</text>
</comment>
<reference evidence="1" key="1">
    <citation type="journal article" date="2015" name="Genome Biol. Evol.">
        <title>Organellar Genomes of White Spruce (Picea glauca): Assembly and Annotation.</title>
        <authorList>
            <person name="Jackman S.D."/>
            <person name="Warren R.L."/>
            <person name="Gibb E.A."/>
            <person name="Vandervalk B.P."/>
            <person name="Mohamadi H."/>
            <person name="Chu J."/>
            <person name="Raymond A."/>
            <person name="Pleasance S."/>
            <person name="Coope R."/>
            <person name="Wildung M.R."/>
            <person name="Ritland C.E."/>
            <person name="Bousquet J."/>
            <person name="Jones S.J."/>
            <person name="Bohlmann J."/>
            <person name="Birol I."/>
        </authorList>
    </citation>
    <scope>NUCLEOTIDE SEQUENCE [LARGE SCALE GENOMIC DNA]</scope>
    <source>
        <tissue evidence="1">Flushing bud</tissue>
    </source>
</reference>